<feature type="domain" description="UspA" evidence="2">
    <location>
        <begin position="17"/>
        <end position="162"/>
    </location>
</feature>
<dbReference type="SUPFAM" id="SSF52402">
    <property type="entry name" value="Adenine nucleotide alpha hydrolases-like"/>
    <property type="match status" value="1"/>
</dbReference>
<dbReference type="Pfam" id="PF00582">
    <property type="entry name" value="Usp"/>
    <property type="match status" value="1"/>
</dbReference>
<sequence>MNDDAANTGNGEKVFNRNILIAVDESANARRAVAYVGQLLGGLAGFNVMLLHVVPEPEEDFFPSTEEKEKWLAHYSEKVDGMLADYRQLLIEKGFAPDAVSVRSTLRYCPSMAACILSERDETGYSTIVVGRQGLSRSEEFLFGSISSKIVSHARKCTIWVVE</sequence>
<dbReference type="CDD" id="cd00293">
    <property type="entry name" value="USP-like"/>
    <property type="match status" value="1"/>
</dbReference>
<protein>
    <submittedName>
        <fullName evidence="3">Universal stress protein</fullName>
    </submittedName>
</protein>
<proteinExistence type="inferred from homology"/>
<evidence type="ECO:0000256" key="1">
    <source>
        <dbReference type="ARBA" id="ARBA00008791"/>
    </source>
</evidence>
<comment type="similarity">
    <text evidence="1">Belongs to the universal stress protein A family.</text>
</comment>
<keyword evidence="4" id="KW-1185">Reference proteome</keyword>
<name>A0AA41UKU9_9BACT</name>
<evidence type="ECO:0000313" key="4">
    <source>
        <dbReference type="Proteomes" id="UP001165427"/>
    </source>
</evidence>
<dbReference type="Gene3D" id="3.40.50.620">
    <property type="entry name" value="HUPs"/>
    <property type="match status" value="1"/>
</dbReference>
<dbReference type="InterPro" id="IPR006016">
    <property type="entry name" value="UspA"/>
</dbReference>
<gene>
    <name evidence="3" type="ORF">MRX98_18965</name>
</gene>
<dbReference type="PRINTS" id="PR01438">
    <property type="entry name" value="UNVRSLSTRESS"/>
</dbReference>
<evidence type="ECO:0000259" key="2">
    <source>
        <dbReference type="Pfam" id="PF00582"/>
    </source>
</evidence>
<comment type="caution">
    <text evidence="3">The sequence shown here is derived from an EMBL/GenBank/DDBJ whole genome shotgun (WGS) entry which is preliminary data.</text>
</comment>
<dbReference type="InterPro" id="IPR014729">
    <property type="entry name" value="Rossmann-like_a/b/a_fold"/>
</dbReference>
<dbReference type="AlphaFoldDB" id="A0AA41UKU9"/>
<dbReference type="Proteomes" id="UP001165427">
    <property type="component" value="Unassembled WGS sequence"/>
</dbReference>
<reference evidence="3" key="1">
    <citation type="submission" date="2022-04" db="EMBL/GenBank/DDBJ databases">
        <title>Desulfatitalea alkaliphila sp. nov., a novel anaerobic sulfate-reducing bacterium isolated from terrestrial mud volcano, Taman Peninsula, Russia.</title>
        <authorList>
            <person name="Khomyakova M.A."/>
            <person name="Merkel A.Y."/>
            <person name="Slobodkin A.I."/>
        </authorList>
    </citation>
    <scope>NUCLEOTIDE SEQUENCE</scope>
    <source>
        <strain evidence="3">M08but</strain>
    </source>
</reference>
<evidence type="ECO:0000313" key="3">
    <source>
        <dbReference type="EMBL" id="MCJ8502664.1"/>
    </source>
</evidence>
<dbReference type="EMBL" id="JALJRB010000030">
    <property type="protein sequence ID" value="MCJ8502664.1"/>
    <property type="molecule type" value="Genomic_DNA"/>
</dbReference>
<dbReference type="InterPro" id="IPR006015">
    <property type="entry name" value="Universal_stress_UspA"/>
</dbReference>
<dbReference type="RefSeq" id="WP_246913798.1">
    <property type="nucleotide sequence ID" value="NZ_JALJRB010000030.1"/>
</dbReference>
<accession>A0AA41UKU9</accession>
<organism evidence="3 4">
    <name type="scientific">Desulfatitalea alkaliphila</name>
    <dbReference type="NCBI Taxonomy" id="2929485"/>
    <lineage>
        <taxon>Bacteria</taxon>
        <taxon>Pseudomonadati</taxon>
        <taxon>Thermodesulfobacteriota</taxon>
        <taxon>Desulfobacteria</taxon>
        <taxon>Desulfobacterales</taxon>
        <taxon>Desulfosarcinaceae</taxon>
        <taxon>Desulfatitalea</taxon>
    </lineage>
</organism>